<dbReference type="Gene3D" id="1.10.10.10">
    <property type="entry name" value="Winged helix-like DNA-binding domain superfamily/Winged helix DNA-binding domain"/>
    <property type="match status" value="1"/>
</dbReference>
<comment type="caution">
    <text evidence="7">The sequence shown here is derived from an EMBL/GenBank/DDBJ whole genome shotgun (WGS) entry which is preliminary data.</text>
</comment>
<evidence type="ECO:0000256" key="1">
    <source>
        <dbReference type="ARBA" id="ARBA00009437"/>
    </source>
</evidence>
<dbReference type="PRINTS" id="PR00039">
    <property type="entry name" value="HTHLYSR"/>
</dbReference>
<dbReference type="InterPro" id="IPR036390">
    <property type="entry name" value="WH_DNA-bd_sf"/>
</dbReference>
<name>A0A5D4GPV5_9HYPH</name>
<keyword evidence="8" id="KW-1185">Reference proteome</keyword>
<dbReference type="FunFam" id="1.10.10.10:FF:000038">
    <property type="entry name" value="Glycine cleavage system transcriptional activator"/>
    <property type="match status" value="1"/>
</dbReference>
<dbReference type="InterPro" id="IPR036388">
    <property type="entry name" value="WH-like_DNA-bd_sf"/>
</dbReference>
<dbReference type="PROSITE" id="PS50931">
    <property type="entry name" value="HTH_LYSR"/>
    <property type="match status" value="1"/>
</dbReference>
<dbReference type="GO" id="GO:0043565">
    <property type="term" value="F:sequence-specific DNA binding"/>
    <property type="evidence" value="ECO:0007669"/>
    <property type="project" value="TreeGrafter"/>
</dbReference>
<evidence type="ECO:0000256" key="4">
    <source>
        <dbReference type="ARBA" id="ARBA00023163"/>
    </source>
</evidence>
<dbReference type="Pfam" id="PF00126">
    <property type="entry name" value="HTH_1"/>
    <property type="match status" value="1"/>
</dbReference>
<gene>
    <name evidence="7" type="primary">gcvA</name>
    <name evidence="7" type="ORF">FY036_19580</name>
</gene>
<keyword evidence="3" id="KW-0238">DNA-binding</keyword>
<dbReference type="Gene3D" id="3.40.190.10">
    <property type="entry name" value="Periplasmic binding protein-like II"/>
    <property type="match status" value="2"/>
</dbReference>
<dbReference type="Proteomes" id="UP000323258">
    <property type="component" value="Unassembled WGS sequence"/>
</dbReference>
<dbReference type="InterPro" id="IPR058163">
    <property type="entry name" value="LysR-type_TF_proteobact-type"/>
</dbReference>
<reference evidence="7 8" key="1">
    <citation type="submission" date="2019-08" db="EMBL/GenBank/DDBJ databases">
        <authorList>
            <person name="Seo Y.L."/>
        </authorList>
    </citation>
    <scope>NUCLEOTIDE SEQUENCE [LARGE SCALE GENOMIC DNA]</scope>
    <source>
        <strain evidence="7 8">MaA-C15</strain>
    </source>
</reference>
<comment type="similarity">
    <text evidence="1">Belongs to the LysR transcriptional regulatory family.</text>
</comment>
<evidence type="ECO:0000256" key="2">
    <source>
        <dbReference type="ARBA" id="ARBA00023015"/>
    </source>
</evidence>
<keyword evidence="4" id="KW-0804">Transcription</keyword>
<dbReference type="NCBIfam" id="NF008352">
    <property type="entry name" value="PRK11139.1"/>
    <property type="match status" value="1"/>
</dbReference>
<dbReference type="AlphaFoldDB" id="A0A5D4GPV5"/>
<dbReference type="RefSeq" id="WP_148916450.1">
    <property type="nucleotide sequence ID" value="NZ_VSZS01000067.1"/>
</dbReference>
<dbReference type="PANTHER" id="PTHR30537:SF74">
    <property type="entry name" value="HTH-TYPE TRANSCRIPTIONAL REGULATOR TRPI"/>
    <property type="match status" value="1"/>
</dbReference>
<organism evidence="7 8">
    <name type="scientific">Neoaquamicrobium microcysteis</name>
    <dbReference type="NCBI Taxonomy" id="2682781"/>
    <lineage>
        <taxon>Bacteria</taxon>
        <taxon>Pseudomonadati</taxon>
        <taxon>Pseudomonadota</taxon>
        <taxon>Alphaproteobacteria</taxon>
        <taxon>Hyphomicrobiales</taxon>
        <taxon>Phyllobacteriaceae</taxon>
        <taxon>Neoaquamicrobium</taxon>
    </lineage>
</organism>
<reference evidence="7 8" key="2">
    <citation type="submission" date="2019-09" db="EMBL/GenBank/DDBJ databases">
        <title>Mesorhizobium sp. MaA-C15 isolated from Microcystis aeruginosa.</title>
        <authorList>
            <person name="Jeong S.E."/>
            <person name="Jin H.M."/>
            <person name="Jeon C.O."/>
        </authorList>
    </citation>
    <scope>NUCLEOTIDE SEQUENCE [LARGE SCALE GENOMIC DNA]</scope>
    <source>
        <strain evidence="7 8">MaA-C15</strain>
    </source>
</reference>
<dbReference type="SUPFAM" id="SSF46785">
    <property type="entry name" value="Winged helix' DNA-binding domain"/>
    <property type="match status" value="1"/>
</dbReference>
<evidence type="ECO:0000259" key="6">
    <source>
        <dbReference type="PROSITE" id="PS50931"/>
    </source>
</evidence>
<accession>A0A5D4GPV5</accession>
<evidence type="ECO:0000256" key="5">
    <source>
        <dbReference type="SAM" id="MobiDB-lite"/>
    </source>
</evidence>
<protein>
    <submittedName>
        <fullName evidence="7">Transcriptional regulator GcvA</fullName>
    </submittedName>
</protein>
<dbReference type="SUPFAM" id="SSF53850">
    <property type="entry name" value="Periplasmic binding protein-like II"/>
    <property type="match status" value="1"/>
</dbReference>
<dbReference type="InterPro" id="IPR000847">
    <property type="entry name" value="LysR_HTH_N"/>
</dbReference>
<dbReference type="GO" id="GO:0003700">
    <property type="term" value="F:DNA-binding transcription factor activity"/>
    <property type="evidence" value="ECO:0007669"/>
    <property type="project" value="InterPro"/>
</dbReference>
<evidence type="ECO:0000256" key="3">
    <source>
        <dbReference type="ARBA" id="ARBA00023125"/>
    </source>
</evidence>
<dbReference type="OrthoDB" id="9807765at2"/>
<evidence type="ECO:0000313" key="7">
    <source>
        <dbReference type="EMBL" id="TYR30092.1"/>
    </source>
</evidence>
<dbReference type="GO" id="GO:0006351">
    <property type="term" value="P:DNA-templated transcription"/>
    <property type="evidence" value="ECO:0007669"/>
    <property type="project" value="TreeGrafter"/>
</dbReference>
<feature type="region of interest" description="Disordered" evidence="5">
    <location>
        <begin position="296"/>
        <end position="329"/>
    </location>
</feature>
<dbReference type="InterPro" id="IPR005119">
    <property type="entry name" value="LysR_subst-bd"/>
</dbReference>
<dbReference type="EMBL" id="VSZS01000067">
    <property type="protein sequence ID" value="TYR30092.1"/>
    <property type="molecule type" value="Genomic_DNA"/>
</dbReference>
<feature type="domain" description="HTH lysR-type" evidence="6">
    <location>
        <begin position="6"/>
        <end position="63"/>
    </location>
</feature>
<dbReference type="CDD" id="cd08432">
    <property type="entry name" value="PBP2_GcdR_TrpI_HvrB_AmpR_like"/>
    <property type="match status" value="1"/>
</dbReference>
<keyword evidence="2" id="KW-0805">Transcription regulation</keyword>
<dbReference type="PANTHER" id="PTHR30537">
    <property type="entry name" value="HTH-TYPE TRANSCRIPTIONAL REGULATOR"/>
    <property type="match status" value="1"/>
</dbReference>
<proteinExistence type="inferred from homology"/>
<sequence length="329" mass="35865">MTRRLPPLNPLRAFEATARHGSLTRAAGELNVTHGAISHQIRALEASLDVRLFERIGQRLKLTPQGAELLPAVSSAFENIASATARMTRPTSSGALSVSCVPALLSFWLIPRLGSFTAQFPEIRLTFDASNDPLAIRSPDIDVSILYGDGNWTDCWLKRWSHLELFPVLSPTLMNNRPLRTIRDLGSHVMLHADDGREWHQWLAAADALDLSRGPQHHFSDARLGIEAAMHGHGVALGDTMTAAGLLAKGQLVAPFNLAVPAADAFYVACSNELRGAPIVGVFIDWLFAQLAEDDARAEPQASARRAIRRSSDEARAKRKSAPRAPKIT</sequence>
<dbReference type="Pfam" id="PF03466">
    <property type="entry name" value="LysR_substrate"/>
    <property type="match status" value="1"/>
</dbReference>
<evidence type="ECO:0000313" key="8">
    <source>
        <dbReference type="Proteomes" id="UP000323258"/>
    </source>
</evidence>